<evidence type="ECO:0000313" key="2">
    <source>
        <dbReference type="EMBL" id="GFR78922.1"/>
    </source>
</evidence>
<feature type="region of interest" description="Disordered" evidence="1">
    <location>
        <begin position="1"/>
        <end position="27"/>
    </location>
</feature>
<reference evidence="2 3" key="1">
    <citation type="journal article" date="2021" name="Elife">
        <title>Chloroplast acquisition without the gene transfer in kleptoplastic sea slugs, Plakobranchus ocellatus.</title>
        <authorList>
            <person name="Maeda T."/>
            <person name="Takahashi S."/>
            <person name="Yoshida T."/>
            <person name="Shimamura S."/>
            <person name="Takaki Y."/>
            <person name="Nagai Y."/>
            <person name="Toyoda A."/>
            <person name="Suzuki Y."/>
            <person name="Arimoto A."/>
            <person name="Ishii H."/>
            <person name="Satoh N."/>
            <person name="Nishiyama T."/>
            <person name="Hasebe M."/>
            <person name="Maruyama T."/>
            <person name="Minagawa J."/>
            <person name="Obokata J."/>
            <person name="Shigenobu S."/>
        </authorList>
    </citation>
    <scope>NUCLEOTIDE SEQUENCE [LARGE SCALE GENOMIC DNA]</scope>
</reference>
<feature type="region of interest" description="Disordered" evidence="1">
    <location>
        <begin position="245"/>
        <end position="264"/>
    </location>
</feature>
<feature type="compositionally biased region" description="Basic and acidic residues" evidence="1">
    <location>
        <begin position="246"/>
        <end position="263"/>
    </location>
</feature>
<organism evidence="2 3">
    <name type="scientific">Elysia marginata</name>
    <dbReference type="NCBI Taxonomy" id="1093978"/>
    <lineage>
        <taxon>Eukaryota</taxon>
        <taxon>Metazoa</taxon>
        <taxon>Spiralia</taxon>
        <taxon>Lophotrochozoa</taxon>
        <taxon>Mollusca</taxon>
        <taxon>Gastropoda</taxon>
        <taxon>Heterobranchia</taxon>
        <taxon>Euthyneura</taxon>
        <taxon>Panpulmonata</taxon>
        <taxon>Sacoglossa</taxon>
        <taxon>Placobranchoidea</taxon>
        <taxon>Plakobranchidae</taxon>
        <taxon>Elysia</taxon>
    </lineage>
</organism>
<proteinExistence type="predicted"/>
<dbReference type="Proteomes" id="UP000762676">
    <property type="component" value="Unassembled WGS sequence"/>
</dbReference>
<evidence type="ECO:0000313" key="3">
    <source>
        <dbReference type="Proteomes" id="UP000762676"/>
    </source>
</evidence>
<gene>
    <name evidence="2" type="ORF">ElyMa_004007400</name>
</gene>
<evidence type="ECO:0000256" key="1">
    <source>
        <dbReference type="SAM" id="MobiDB-lite"/>
    </source>
</evidence>
<accession>A0AAV4FZN9</accession>
<sequence>MSTGGQNRTCPWGKTSSVEPVSPWAKPSVTAEAPCSLEDVMSEQLALEVDEAQYGGKDVVAEQQKLYDHYTQASSEASAAPASFLSDEELAAQLAAAEAVGDPNDEAIARYLQREFDKEYDAMVDQVQKKYNGSSKVSISFENYKMKHQRQEAGFDNEEDDEDDYDQEFPEFPTATTWESSPVPKIGPKGYAGQGKNIITKHDKVICGRKNAERLMEFPPEFESGDGEGMNMTLSNKVYNRLKAHSNHESRRGQKVHEKKEHSTAVSDMICLLQPGLSLTI</sequence>
<feature type="compositionally biased region" description="Polar residues" evidence="1">
    <location>
        <begin position="1"/>
        <end position="19"/>
    </location>
</feature>
<dbReference type="GO" id="GO:0016301">
    <property type="term" value="F:kinase activity"/>
    <property type="evidence" value="ECO:0007669"/>
    <property type="project" value="UniProtKB-KW"/>
</dbReference>
<dbReference type="AlphaFoldDB" id="A0AAV4FZN9"/>
<comment type="caution">
    <text evidence="2">The sequence shown here is derived from an EMBL/GenBank/DDBJ whole genome shotgun (WGS) entry which is preliminary data.</text>
</comment>
<keyword evidence="2" id="KW-0418">Kinase</keyword>
<name>A0AAV4FZN9_9GAST</name>
<keyword evidence="2" id="KW-0808">Transferase</keyword>
<dbReference type="EMBL" id="BMAT01008149">
    <property type="protein sequence ID" value="GFR78922.1"/>
    <property type="molecule type" value="Genomic_DNA"/>
</dbReference>
<keyword evidence="3" id="KW-1185">Reference proteome</keyword>
<protein>
    <submittedName>
        <fullName evidence="2">Serine/threonine-protein kinase RIO3</fullName>
    </submittedName>
</protein>